<dbReference type="Proteomes" id="UP000053989">
    <property type="component" value="Unassembled WGS sequence"/>
</dbReference>
<protein>
    <submittedName>
        <fullName evidence="1">Uncharacterized protein</fullName>
    </submittedName>
</protein>
<reference evidence="1 2" key="1">
    <citation type="submission" date="2014-04" db="EMBL/GenBank/DDBJ databases">
        <authorList>
            <consortium name="DOE Joint Genome Institute"/>
            <person name="Kuo A."/>
            <person name="Kohler A."/>
            <person name="Nagy L.G."/>
            <person name="Floudas D."/>
            <person name="Copeland A."/>
            <person name="Barry K.W."/>
            <person name="Cichocki N."/>
            <person name="Veneault-Fourrey C."/>
            <person name="LaButti K."/>
            <person name="Lindquist E.A."/>
            <person name="Lipzen A."/>
            <person name="Lundell T."/>
            <person name="Morin E."/>
            <person name="Murat C."/>
            <person name="Sun H."/>
            <person name="Tunlid A."/>
            <person name="Henrissat B."/>
            <person name="Grigoriev I.V."/>
            <person name="Hibbett D.S."/>
            <person name="Martin F."/>
            <person name="Nordberg H.P."/>
            <person name="Cantor M.N."/>
            <person name="Hua S.X."/>
        </authorList>
    </citation>
    <scope>NUCLEOTIDE SEQUENCE [LARGE SCALE GENOMIC DNA]</scope>
    <source>
        <strain evidence="1 2">Foug A</strain>
    </source>
</reference>
<reference evidence="2" key="2">
    <citation type="submission" date="2015-01" db="EMBL/GenBank/DDBJ databases">
        <title>Evolutionary Origins and Diversification of the Mycorrhizal Mutualists.</title>
        <authorList>
            <consortium name="DOE Joint Genome Institute"/>
            <consortium name="Mycorrhizal Genomics Consortium"/>
            <person name="Kohler A."/>
            <person name="Kuo A."/>
            <person name="Nagy L.G."/>
            <person name="Floudas D."/>
            <person name="Copeland A."/>
            <person name="Barry K.W."/>
            <person name="Cichocki N."/>
            <person name="Veneault-Fourrey C."/>
            <person name="LaButti K."/>
            <person name="Lindquist E.A."/>
            <person name="Lipzen A."/>
            <person name="Lundell T."/>
            <person name="Morin E."/>
            <person name="Murat C."/>
            <person name="Riley R."/>
            <person name="Ohm R."/>
            <person name="Sun H."/>
            <person name="Tunlid A."/>
            <person name="Henrissat B."/>
            <person name="Grigoriev I.V."/>
            <person name="Hibbett D.S."/>
            <person name="Martin F."/>
        </authorList>
    </citation>
    <scope>NUCLEOTIDE SEQUENCE [LARGE SCALE GENOMIC DNA]</scope>
    <source>
        <strain evidence="2">Foug A</strain>
    </source>
</reference>
<keyword evidence="2" id="KW-1185">Reference proteome</keyword>
<dbReference type="HOGENOM" id="CLU_2360971_0_0_1"/>
<gene>
    <name evidence="1" type="ORF">SCLCIDRAFT_29995</name>
</gene>
<dbReference type="InParanoid" id="A0A0C3DIS0"/>
<evidence type="ECO:0000313" key="1">
    <source>
        <dbReference type="EMBL" id="KIM55961.1"/>
    </source>
</evidence>
<evidence type="ECO:0000313" key="2">
    <source>
        <dbReference type="Proteomes" id="UP000053989"/>
    </source>
</evidence>
<organism evidence="1 2">
    <name type="scientific">Scleroderma citrinum Foug A</name>
    <dbReference type="NCBI Taxonomy" id="1036808"/>
    <lineage>
        <taxon>Eukaryota</taxon>
        <taxon>Fungi</taxon>
        <taxon>Dikarya</taxon>
        <taxon>Basidiomycota</taxon>
        <taxon>Agaricomycotina</taxon>
        <taxon>Agaricomycetes</taxon>
        <taxon>Agaricomycetidae</taxon>
        <taxon>Boletales</taxon>
        <taxon>Sclerodermatineae</taxon>
        <taxon>Sclerodermataceae</taxon>
        <taxon>Scleroderma</taxon>
    </lineage>
</organism>
<name>A0A0C3DIS0_9AGAM</name>
<dbReference type="AlphaFoldDB" id="A0A0C3DIS0"/>
<dbReference type="EMBL" id="KN822125">
    <property type="protein sequence ID" value="KIM55961.1"/>
    <property type="molecule type" value="Genomic_DNA"/>
</dbReference>
<proteinExistence type="predicted"/>
<accession>A0A0C3DIS0</accession>
<sequence length="96" mass="10630">MLADLPHNDLDTHIRDIHALNDYFLTAPVEHFDEQENRHLVSKSSALAGALTFPTRHVLKAPLEGLYYSGTSTNDMFTDIHPGKAGQVDGDTELDV</sequence>